<name>A0ABR1D1R9_NECAM</name>
<dbReference type="Proteomes" id="UP001303046">
    <property type="component" value="Unassembled WGS sequence"/>
</dbReference>
<feature type="compositionally biased region" description="Basic residues" evidence="1">
    <location>
        <begin position="117"/>
        <end position="128"/>
    </location>
</feature>
<gene>
    <name evidence="2" type="primary">Necator_chrIII.g12014</name>
    <name evidence="2" type="ORF">RB195_011248</name>
</gene>
<organism evidence="2 3">
    <name type="scientific">Necator americanus</name>
    <name type="common">Human hookworm</name>
    <dbReference type="NCBI Taxonomy" id="51031"/>
    <lineage>
        <taxon>Eukaryota</taxon>
        <taxon>Metazoa</taxon>
        <taxon>Ecdysozoa</taxon>
        <taxon>Nematoda</taxon>
        <taxon>Chromadorea</taxon>
        <taxon>Rhabditida</taxon>
        <taxon>Rhabditina</taxon>
        <taxon>Rhabditomorpha</taxon>
        <taxon>Strongyloidea</taxon>
        <taxon>Ancylostomatidae</taxon>
        <taxon>Bunostominae</taxon>
        <taxon>Necator</taxon>
    </lineage>
</organism>
<sequence length="136" mass="14979">MQVFRNVSPDVVAGCTHLSLLSVPTNVCCDDITLVIYTAGYVSLGISTMSTSQEHLQLSSSMILRMEPAHRTDTSSAQHQQQLVVTITSTAGSLASQEKTTLLLRFESNAVLRAAPRRKRDHYSHLRHSTPETRGK</sequence>
<dbReference type="EMBL" id="JAVFWL010000003">
    <property type="protein sequence ID" value="KAK6744425.1"/>
    <property type="molecule type" value="Genomic_DNA"/>
</dbReference>
<protein>
    <submittedName>
        <fullName evidence="2">Uncharacterized protein</fullName>
    </submittedName>
</protein>
<comment type="caution">
    <text evidence="2">The sequence shown here is derived from an EMBL/GenBank/DDBJ whole genome shotgun (WGS) entry which is preliminary data.</text>
</comment>
<proteinExistence type="predicted"/>
<feature type="region of interest" description="Disordered" evidence="1">
    <location>
        <begin position="117"/>
        <end position="136"/>
    </location>
</feature>
<reference evidence="2 3" key="1">
    <citation type="submission" date="2023-08" db="EMBL/GenBank/DDBJ databases">
        <title>A Necator americanus chromosomal reference genome.</title>
        <authorList>
            <person name="Ilik V."/>
            <person name="Petrzelkova K.J."/>
            <person name="Pardy F."/>
            <person name="Fuh T."/>
            <person name="Niatou-Singa F.S."/>
            <person name="Gouil Q."/>
            <person name="Baker L."/>
            <person name="Ritchie M.E."/>
            <person name="Jex A.R."/>
            <person name="Gazzola D."/>
            <person name="Li H."/>
            <person name="Toshio Fujiwara R."/>
            <person name="Zhan B."/>
            <person name="Aroian R.V."/>
            <person name="Pafco B."/>
            <person name="Schwarz E.M."/>
        </authorList>
    </citation>
    <scope>NUCLEOTIDE SEQUENCE [LARGE SCALE GENOMIC DNA]</scope>
    <source>
        <strain evidence="2 3">Aroian</strain>
        <tissue evidence="2">Whole animal</tissue>
    </source>
</reference>
<evidence type="ECO:0000313" key="2">
    <source>
        <dbReference type="EMBL" id="KAK6744425.1"/>
    </source>
</evidence>
<evidence type="ECO:0000256" key="1">
    <source>
        <dbReference type="SAM" id="MobiDB-lite"/>
    </source>
</evidence>
<accession>A0ABR1D1R9</accession>
<keyword evidence="3" id="KW-1185">Reference proteome</keyword>
<evidence type="ECO:0000313" key="3">
    <source>
        <dbReference type="Proteomes" id="UP001303046"/>
    </source>
</evidence>